<dbReference type="STRING" id="131310.A0A0N4ZRT6"/>
<dbReference type="GO" id="GO:0005524">
    <property type="term" value="F:ATP binding"/>
    <property type="evidence" value="ECO:0007669"/>
    <property type="project" value="UniProtKB-UniRule"/>
</dbReference>
<evidence type="ECO:0000256" key="6">
    <source>
        <dbReference type="ARBA" id="ARBA00022840"/>
    </source>
</evidence>
<reference evidence="14" key="1">
    <citation type="submission" date="2017-02" db="UniProtKB">
        <authorList>
            <consortium name="WormBaseParasite"/>
        </authorList>
    </citation>
    <scope>IDENTIFICATION</scope>
</reference>
<accession>A0A0N4ZRT6</accession>
<dbReference type="PROSITE" id="PS50067">
    <property type="entry name" value="KINESIN_MOTOR_2"/>
    <property type="match status" value="1"/>
</dbReference>
<dbReference type="SUPFAM" id="SSF52540">
    <property type="entry name" value="P-loop containing nucleoside triphosphate hydrolases"/>
    <property type="match status" value="1"/>
</dbReference>
<dbReference type="GO" id="GO:0007019">
    <property type="term" value="P:microtubule depolymerization"/>
    <property type="evidence" value="ECO:0007669"/>
    <property type="project" value="TreeGrafter"/>
</dbReference>
<dbReference type="AlphaFoldDB" id="A0A0N4ZRT6"/>
<keyword evidence="8" id="KW-0206">Cytoskeleton</keyword>
<evidence type="ECO:0000256" key="9">
    <source>
        <dbReference type="ARBA" id="ARBA00061030"/>
    </source>
</evidence>
<keyword evidence="4 10" id="KW-0547">Nucleotide-binding</keyword>
<evidence type="ECO:0000256" key="2">
    <source>
        <dbReference type="ARBA" id="ARBA00022490"/>
    </source>
</evidence>
<dbReference type="Pfam" id="PF00225">
    <property type="entry name" value="Kinesin"/>
    <property type="match status" value="1"/>
</dbReference>
<evidence type="ECO:0000256" key="4">
    <source>
        <dbReference type="ARBA" id="ARBA00022741"/>
    </source>
</evidence>
<dbReference type="GO" id="GO:0005828">
    <property type="term" value="C:kinetochore microtubule"/>
    <property type="evidence" value="ECO:0007669"/>
    <property type="project" value="UniProtKB-ARBA"/>
</dbReference>
<keyword evidence="6 10" id="KW-0067">ATP-binding</keyword>
<dbReference type="GO" id="GO:0007018">
    <property type="term" value="P:microtubule-based movement"/>
    <property type="evidence" value="ECO:0007669"/>
    <property type="project" value="InterPro"/>
</dbReference>
<keyword evidence="7 10" id="KW-0505">Motor protein</keyword>
<dbReference type="Gene3D" id="3.40.850.10">
    <property type="entry name" value="Kinesin motor domain"/>
    <property type="match status" value="1"/>
</dbReference>
<dbReference type="InterPro" id="IPR036961">
    <property type="entry name" value="Kinesin_motor_dom_sf"/>
</dbReference>
<name>A0A0N4ZRT6_PARTI</name>
<dbReference type="PRINTS" id="PR00380">
    <property type="entry name" value="KINESINHEAVY"/>
</dbReference>
<dbReference type="PANTHER" id="PTHR47971:SF8">
    <property type="entry name" value="KINESIN-LIKE PROTEIN"/>
    <property type="match status" value="1"/>
</dbReference>
<dbReference type="PROSITE" id="PS00411">
    <property type="entry name" value="KINESIN_MOTOR_1"/>
    <property type="match status" value="1"/>
</dbReference>
<evidence type="ECO:0000259" key="12">
    <source>
        <dbReference type="PROSITE" id="PS50067"/>
    </source>
</evidence>
<dbReference type="SMART" id="SM00129">
    <property type="entry name" value="KISc"/>
    <property type="match status" value="1"/>
</dbReference>
<evidence type="ECO:0000313" key="14">
    <source>
        <dbReference type="WBParaSite" id="PTRK_0001121900.1"/>
    </source>
</evidence>
<keyword evidence="13" id="KW-1185">Reference proteome</keyword>
<comment type="similarity">
    <text evidence="9">Belongs to the TRAFAC class myosin-kinesin ATPase superfamily. Kinesin family. KIN-13 subfamily.</text>
</comment>
<feature type="binding site" evidence="10">
    <location>
        <begin position="255"/>
        <end position="262"/>
    </location>
    <ligand>
        <name>ATP</name>
        <dbReference type="ChEBI" id="CHEBI:30616"/>
    </ligand>
</feature>
<dbReference type="InterPro" id="IPR019821">
    <property type="entry name" value="Kinesin_motor_CS"/>
</dbReference>
<evidence type="ECO:0000256" key="3">
    <source>
        <dbReference type="ARBA" id="ARBA00022701"/>
    </source>
</evidence>
<dbReference type="InterPro" id="IPR001752">
    <property type="entry name" value="Kinesin_motor_dom"/>
</dbReference>
<evidence type="ECO:0000256" key="11">
    <source>
        <dbReference type="RuleBase" id="RU000394"/>
    </source>
</evidence>
<evidence type="ECO:0000256" key="10">
    <source>
        <dbReference type="PROSITE-ProRule" id="PRU00283"/>
    </source>
</evidence>
<evidence type="ECO:0000256" key="5">
    <source>
        <dbReference type="ARBA" id="ARBA00022829"/>
    </source>
</evidence>
<dbReference type="InterPro" id="IPR027417">
    <property type="entry name" value="P-loop_NTPase"/>
</dbReference>
<protein>
    <recommendedName>
        <fullName evidence="11">Kinesin-like protein</fullName>
    </recommendedName>
</protein>
<keyword evidence="3 11" id="KW-0493">Microtubule</keyword>
<organism evidence="13 14">
    <name type="scientific">Parastrongyloides trichosuri</name>
    <name type="common">Possum-specific nematode worm</name>
    <dbReference type="NCBI Taxonomy" id="131310"/>
    <lineage>
        <taxon>Eukaryota</taxon>
        <taxon>Metazoa</taxon>
        <taxon>Ecdysozoa</taxon>
        <taxon>Nematoda</taxon>
        <taxon>Chromadorea</taxon>
        <taxon>Rhabditida</taxon>
        <taxon>Tylenchina</taxon>
        <taxon>Panagrolaimomorpha</taxon>
        <taxon>Strongyloidoidea</taxon>
        <taxon>Strongyloididae</taxon>
        <taxon>Parastrongyloides</taxon>
    </lineage>
</organism>
<evidence type="ECO:0000313" key="13">
    <source>
        <dbReference type="Proteomes" id="UP000038045"/>
    </source>
</evidence>
<dbReference type="Proteomes" id="UP000038045">
    <property type="component" value="Unplaced"/>
</dbReference>
<keyword evidence="5" id="KW-0159">Chromosome partition</keyword>
<feature type="domain" description="Kinesin motor" evidence="12">
    <location>
        <begin position="165"/>
        <end position="493"/>
    </location>
</feature>
<dbReference type="PANTHER" id="PTHR47971">
    <property type="entry name" value="KINESIN-RELATED PROTEIN 6"/>
    <property type="match status" value="1"/>
</dbReference>
<keyword evidence="2" id="KW-0963">Cytoplasm</keyword>
<evidence type="ECO:0000256" key="7">
    <source>
        <dbReference type="ARBA" id="ARBA00023175"/>
    </source>
</evidence>
<comment type="subcellular location">
    <subcellularLocation>
        <location evidence="1">Cytoplasm</location>
        <location evidence="1">Cytoskeleton</location>
        <location evidence="1">Spindle pole</location>
    </subcellularLocation>
</comment>
<dbReference type="FunFam" id="3.40.850.10:FF:000012">
    <property type="entry name" value="Kinesin-like protein"/>
    <property type="match status" value="1"/>
</dbReference>
<evidence type="ECO:0000256" key="1">
    <source>
        <dbReference type="ARBA" id="ARBA00004647"/>
    </source>
</evidence>
<sequence>MDLFYVGQSVKIVRSNGAIQTSTIFQIDGHSGQARVTFCGPTGERLTKIVTFGELLQANPALNNKRRRLNVTHNIVDDAFNLQNSMTPRRHSVFVENNKIVEKSIRLTECSNKTRPSSVSVVGNSIRVDVDRRSRYYEYNKLMTNEESSMIFIPLTYKISAFHKKMEVFIRVRPLNIDDVKAQEIRSLAIPDAQSLVMFMPQVKIDLKKYVTPIKFKFDAVFNESADNECVYNVSCRHLVDNFFDFGHSTCFAYGQTGSGKTYTMYGASKKNKIKGMYALAATDVFKHFTTKGMERSGYSICCAYFEIYMNKAYDLLNLRKELRVQADEHDQVQISGLTKIQCRSPLNVLEVLKKGSSLRSCGKTKANKDSSRSHAIFQFILMRDKSTISKLCLVDLAGNERGADSGDVDKNTRNEGNAINKSLLALKECIRQMSSGSADRIPFRNSALTQFLKDSFIGEKSKLCMITTISPAISNCEVTLNSLKYAEQVMKIKNISSSISSISEGIDEEDMEVDDDAFAPEQHIQEYNHLSKIEELKRFFHECLFELEDYKLKLRCTDNRSNFKSTEDIKNYLIEKLNCI</sequence>
<dbReference type="WBParaSite" id="PTRK_0001121900.1">
    <property type="protein sequence ID" value="PTRK_0001121900.1"/>
    <property type="gene ID" value="PTRK_0001121900"/>
</dbReference>
<dbReference type="GO" id="GO:0007059">
    <property type="term" value="P:chromosome segregation"/>
    <property type="evidence" value="ECO:0007669"/>
    <property type="project" value="UniProtKB-KW"/>
</dbReference>
<proteinExistence type="inferred from homology"/>
<dbReference type="GO" id="GO:0003777">
    <property type="term" value="F:microtubule motor activity"/>
    <property type="evidence" value="ECO:0007669"/>
    <property type="project" value="InterPro"/>
</dbReference>
<dbReference type="GO" id="GO:0008017">
    <property type="term" value="F:microtubule binding"/>
    <property type="evidence" value="ECO:0007669"/>
    <property type="project" value="InterPro"/>
</dbReference>
<dbReference type="InterPro" id="IPR027640">
    <property type="entry name" value="Kinesin-like_fam"/>
</dbReference>
<dbReference type="GO" id="GO:0000922">
    <property type="term" value="C:spindle pole"/>
    <property type="evidence" value="ECO:0007669"/>
    <property type="project" value="UniProtKB-SubCell"/>
</dbReference>
<evidence type="ECO:0000256" key="8">
    <source>
        <dbReference type="ARBA" id="ARBA00023212"/>
    </source>
</evidence>